<dbReference type="AlphaFoldDB" id="A0A498M8Y9"/>
<protein>
    <submittedName>
        <fullName evidence="2">Uncharacterized protein</fullName>
    </submittedName>
</protein>
<accession>A0A498M8Y9</accession>
<dbReference type="EMBL" id="QBIY01012744">
    <property type="protein sequence ID" value="RXN17478.1"/>
    <property type="molecule type" value="Genomic_DNA"/>
</dbReference>
<reference evidence="2 3" key="1">
    <citation type="submission" date="2018-03" db="EMBL/GenBank/DDBJ databases">
        <title>Draft genome sequence of Rohu Carp (Labeo rohita).</title>
        <authorList>
            <person name="Das P."/>
            <person name="Kushwaha B."/>
            <person name="Joshi C.G."/>
            <person name="Kumar D."/>
            <person name="Nagpure N.S."/>
            <person name="Sahoo L."/>
            <person name="Das S.P."/>
            <person name="Bit A."/>
            <person name="Patnaik S."/>
            <person name="Meher P.K."/>
            <person name="Jayasankar P."/>
            <person name="Koringa P.G."/>
            <person name="Patel N.V."/>
            <person name="Hinsu A.T."/>
            <person name="Kumar R."/>
            <person name="Pandey M."/>
            <person name="Agarwal S."/>
            <person name="Srivastava S."/>
            <person name="Singh M."/>
            <person name="Iquebal M.A."/>
            <person name="Jaiswal S."/>
            <person name="Angadi U.B."/>
            <person name="Kumar N."/>
            <person name="Raza M."/>
            <person name="Shah T.M."/>
            <person name="Rai A."/>
            <person name="Jena J.K."/>
        </authorList>
    </citation>
    <scope>NUCLEOTIDE SEQUENCE [LARGE SCALE GENOMIC DNA]</scope>
    <source>
        <strain evidence="2">DASCIFA01</strain>
        <tissue evidence="2">Testis</tissue>
    </source>
</reference>
<evidence type="ECO:0000313" key="3">
    <source>
        <dbReference type="Proteomes" id="UP000290572"/>
    </source>
</evidence>
<comment type="caution">
    <text evidence="2">The sequence shown here is derived from an EMBL/GenBank/DDBJ whole genome shotgun (WGS) entry which is preliminary data.</text>
</comment>
<evidence type="ECO:0000313" key="2">
    <source>
        <dbReference type="EMBL" id="RXN17478.1"/>
    </source>
</evidence>
<organism evidence="2 3">
    <name type="scientific">Labeo rohita</name>
    <name type="common">Indian major carp</name>
    <name type="synonym">Cyprinus rohita</name>
    <dbReference type="NCBI Taxonomy" id="84645"/>
    <lineage>
        <taxon>Eukaryota</taxon>
        <taxon>Metazoa</taxon>
        <taxon>Chordata</taxon>
        <taxon>Craniata</taxon>
        <taxon>Vertebrata</taxon>
        <taxon>Euteleostomi</taxon>
        <taxon>Actinopterygii</taxon>
        <taxon>Neopterygii</taxon>
        <taxon>Teleostei</taxon>
        <taxon>Ostariophysi</taxon>
        <taxon>Cypriniformes</taxon>
        <taxon>Cyprinidae</taxon>
        <taxon>Labeoninae</taxon>
        <taxon>Labeonini</taxon>
        <taxon>Labeo</taxon>
    </lineage>
</organism>
<dbReference type="Proteomes" id="UP000290572">
    <property type="component" value="Unassembled WGS sequence"/>
</dbReference>
<name>A0A498M8Y9_LABRO</name>
<keyword evidence="3" id="KW-1185">Reference proteome</keyword>
<gene>
    <name evidence="2" type="ORF">ROHU_026879</name>
</gene>
<proteinExistence type="predicted"/>
<feature type="compositionally biased region" description="Polar residues" evidence="1">
    <location>
        <begin position="91"/>
        <end position="100"/>
    </location>
</feature>
<sequence>MSGSEPHDRQCEQIRGVPAVHLPLISDLLLNLIGRSPVESLPPPRHMTPIHHRSHSTSSQSDPDSSETGCESLYMRLNYISRKESQDPPLDSQSNATANQKPAHVYE</sequence>
<feature type="region of interest" description="Disordered" evidence="1">
    <location>
        <begin position="35"/>
        <end position="107"/>
    </location>
</feature>
<evidence type="ECO:0000256" key="1">
    <source>
        <dbReference type="SAM" id="MobiDB-lite"/>
    </source>
</evidence>